<dbReference type="Pfam" id="PF00400">
    <property type="entry name" value="WD40"/>
    <property type="match status" value="1"/>
</dbReference>
<reference evidence="1 2" key="1">
    <citation type="journal article" date="2011" name="Proc. Natl. Acad. Sci. U.S.A.">
        <title>Evolutionary erosion of yeast sex chromosomes by mating-type switching accidents.</title>
        <authorList>
            <person name="Gordon J.L."/>
            <person name="Armisen D."/>
            <person name="Proux-Wera E."/>
            <person name="Oheigeartaigh S.S."/>
            <person name="Byrne K.P."/>
            <person name="Wolfe K.H."/>
        </authorList>
    </citation>
    <scope>NUCLEOTIDE SEQUENCE [LARGE SCALE GENOMIC DNA]</scope>
    <source>
        <strain evidence="2">ATCC 34711 / CBS 6284 / DSM 70876 / NBRC 10599 / NRRL Y-10934 / UCD 77-7</strain>
    </source>
</reference>
<dbReference type="PANTHER" id="PTHR44163:SF1">
    <property type="entry name" value="U3 SMALL NUCLEOLAR RNA-ASSOCIATED PROTEIN 4 HOMOLOG"/>
    <property type="match status" value="1"/>
</dbReference>
<protein>
    <submittedName>
        <fullName evidence="1">Uncharacterized protein</fullName>
    </submittedName>
</protein>
<dbReference type="STRING" id="1071380.I2GVG9"/>
<organism evidence="1 2">
    <name type="scientific">Henningerozyma blattae (strain ATCC 34711 / CBS 6284 / DSM 70876 / NBRC 10599 / NRRL Y-10934 / UCD 77-7)</name>
    <name type="common">Yeast</name>
    <name type="synonym">Tetrapisispora blattae</name>
    <dbReference type="NCBI Taxonomy" id="1071380"/>
    <lineage>
        <taxon>Eukaryota</taxon>
        <taxon>Fungi</taxon>
        <taxon>Dikarya</taxon>
        <taxon>Ascomycota</taxon>
        <taxon>Saccharomycotina</taxon>
        <taxon>Saccharomycetes</taxon>
        <taxon>Saccharomycetales</taxon>
        <taxon>Saccharomycetaceae</taxon>
        <taxon>Henningerozyma</taxon>
    </lineage>
</organism>
<accession>I2GVG9</accession>
<dbReference type="InterPro" id="IPR015943">
    <property type="entry name" value="WD40/YVTN_repeat-like_dom_sf"/>
</dbReference>
<proteinExistence type="predicted"/>
<evidence type="ECO:0000313" key="1">
    <source>
        <dbReference type="EMBL" id="CCH58121.1"/>
    </source>
</evidence>
<dbReference type="OMA" id="STYITEW"/>
<dbReference type="InParanoid" id="I2GVG9"/>
<dbReference type="GO" id="GO:0032040">
    <property type="term" value="C:small-subunit processome"/>
    <property type="evidence" value="ECO:0007669"/>
    <property type="project" value="EnsemblFungi"/>
</dbReference>
<gene>
    <name evidence="1" type="primary">TBLA0A03210</name>
    <name evidence="1" type="ORF">TBLA_0A03210</name>
</gene>
<dbReference type="InterPro" id="IPR046351">
    <property type="entry name" value="UTP4"/>
</dbReference>
<dbReference type="eggNOG" id="KOG2048">
    <property type="taxonomic scope" value="Eukaryota"/>
</dbReference>
<sequence>MTKPDRLTIHRSRFVDFTPANITALSFSHKSNNDKLTPSDLRLAIGKSNGNIEIWNPRNNWFNEMVIQGGKDRSIEGLCWANIPGEPLRLFSIGGSTAVTEWDLATGLPLKNFDCNAGVIWSLAINESQTKLSVGCDNGAIVIIDIVGGKGCLVHDSILVRQDARILALTWNKDDFVIGGCSDGKIKIWCTQEKNKNKGRLINTMKVDKSKKKEPALVWSVLYIPQTNEIVSGDSTGCIKFWDFHYSTLYQSFNSHEADVLCLTTDVTGSHVFSAGIDRKIYQFSRNIKRTNEEGMKWSVTCNRLFHGNDVRAMASYQSKGADLLVSGGIEKSLVIAPLSNFSDGNYQKMPIVVPFMKNVLINRQQRLIVMWQDSLIKIWMIGDDLDSPKNYKLVCKMVLNDDQHITTCCMSPDGQVLLVGRLNTTKIFHLQPLKDKLKVTKLENEILLKTGIKLANFIDNSRVLFCSVDDELFTMDLEAENDEETTEIELEDVPETMSSIKVPFMNKINHMDTFGDYAVVSRRCGAIDLIDLKTNESKTILRIMSYNTALAFNRSRNTIICVTAENKVYELNIPKEKGDSSTLTDWSKTNTENLPGQIKNLGEKCLGVFTGETNDNKIWLWGATWLCRMDLSKDFPVRKRRKTNKHTRDGLTITDESNYINNAADEDEDEEMDIAESLSININDDTKVKTDNTNRAKSDEDIFYFTDKYKPLLFTDLLSDNELVVVERPPIMASGKDAGFALPKFIF</sequence>
<dbReference type="FunFam" id="2.130.10.10:FF:000896">
    <property type="entry name" value="U3 small nucleolar RNA-associated protein 4"/>
    <property type="match status" value="1"/>
</dbReference>
<dbReference type="InterPro" id="IPR001680">
    <property type="entry name" value="WD40_rpt"/>
</dbReference>
<dbReference type="RefSeq" id="XP_004177640.1">
    <property type="nucleotide sequence ID" value="XM_004177592.1"/>
</dbReference>
<dbReference type="GO" id="GO:0034455">
    <property type="term" value="C:t-UTP complex"/>
    <property type="evidence" value="ECO:0007669"/>
    <property type="project" value="EnsemblFungi"/>
</dbReference>
<evidence type="ECO:0000313" key="2">
    <source>
        <dbReference type="Proteomes" id="UP000002866"/>
    </source>
</evidence>
<name>I2GVG9_HENB6</name>
<dbReference type="KEGG" id="tbl:TBLA_0A03210"/>
<dbReference type="EMBL" id="HE806316">
    <property type="protein sequence ID" value="CCH58121.1"/>
    <property type="molecule type" value="Genomic_DNA"/>
</dbReference>
<dbReference type="HOGENOM" id="CLU_002392_2_1_1"/>
<dbReference type="GO" id="GO:0003723">
    <property type="term" value="F:RNA binding"/>
    <property type="evidence" value="ECO:0007669"/>
    <property type="project" value="TreeGrafter"/>
</dbReference>
<dbReference type="OrthoDB" id="8883818at2759"/>
<dbReference type="GeneID" id="14492828"/>
<dbReference type="InterPro" id="IPR036322">
    <property type="entry name" value="WD40_repeat_dom_sf"/>
</dbReference>
<dbReference type="GO" id="GO:0045943">
    <property type="term" value="P:positive regulation of transcription by RNA polymerase I"/>
    <property type="evidence" value="ECO:0007669"/>
    <property type="project" value="EnsemblFungi"/>
</dbReference>
<dbReference type="Gene3D" id="2.130.10.10">
    <property type="entry name" value="YVTN repeat-like/Quinoprotein amine dehydrogenase"/>
    <property type="match status" value="3"/>
</dbReference>
<keyword evidence="2" id="KW-1185">Reference proteome</keyword>
<dbReference type="Proteomes" id="UP000002866">
    <property type="component" value="Chromosome 1"/>
</dbReference>
<dbReference type="AlphaFoldDB" id="I2GVG9"/>
<dbReference type="GO" id="GO:0000462">
    <property type="term" value="P:maturation of SSU-rRNA from tricistronic rRNA transcript (SSU-rRNA, 5.8S rRNA, LSU-rRNA)"/>
    <property type="evidence" value="ECO:0007669"/>
    <property type="project" value="EnsemblFungi"/>
</dbReference>
<dbReference type="PANTHER" id="PTHR44163">
    <property type="entry name" value="U3 SMALL NUCLEOLAR RNA-ASSOCIATED PROTEIN 4 HOMOLOG"/>
    <property type="match status" value="1"/>
</dbReference>
<dbReference type="SMART" id="SM00320">
    <property type="entry name" value="WD40"/>
    <property type="match status" value="6"/>
</dbReference>
<dbReference type="GO" id="GO:0030686">
    <property type="term" value="C:90S preribosome"/>
    <property type="evidence" value="ECO:0007669"/>
    <property type="project" value="EnsemblFungi"/>
</dbReference>
<dbReference type="SUPFAM" id="SSF50978">
    <property type="entry name" value="WD40 repeat-like"/>
    <property type="match status" value="2"/>
</dbReference>
<dbReference type="FunCoup" id="I2GVG9">
    <property type="interactions" value="1046"/>
</dbReference>